<evidence type="ECO:0000313" key="5">
    <source>
        <dbReference type="Proteomes" id="UP001255246"/>
    </source>
</evidence>
<dbReference type="InterPro" id="IPR024749">
    <property type="entry name" value="Collagen-bd_put"/>
</dbReference>
<gene>
    <name evidence="4" type="ORF">RM706_12225</name>
</gene>
<evidence type="ECO:0000313" key="4">
    <source>
        <dbReference type="EMBL" id="MDT0607806.1"/>
    </source>
</evidence>
<feature type="region of interest" description="Disordered" evidence="2">
    <location>
        <begin position="604"/>
        <end position="624"/>
    </location>
</feature>
<dbReference type="Gene3D" id="2.60.40.10">
    <property type="entry name" value="Immunoglobulins"/>
    <property type="match status" value="1"/>
</dbReference>
<dbReference type="InterPro" id="IPR003343">
    <property type="entry name" value="Big_2"/>
</dbReference>
<dbReference type="InterPro" id="IPR013783">
    <property type="entry name" value="Ig-like_fold"/>
</dbReference>
<dbReference type="RefSeq" id="WP_311351892.1">
    <property type="nucleotide sequence ID" value="NZ_JAVRHR010000002.1"/>
</dbReference>
<dbReference type="Pfam" id="PF02368">
    <property type="entry name" value="Big_2"/>
    <property type="match status" value="2"/>
</dbReference>
<reference evidence="4 5" key="1">
    <citation type="submission" date="2023-09" db="EMBL/GenBank/DDBJ databases">
        <authorList>
            <person name="Rey-Velasco X."/>
        </authorList>
    </citation>
    <scope>NUCLEOTIDE SEQUENCE [LARGE SCALE GENOMIC DNA]</scope>
    <source>
        <strain evidence="4 5">F388</strain>
    </source>
</reference>
<protein>
    <submittedName>
        <fullName evidence="4">Ig-like domain-containing protein</fullName>
    </submittedName>
</protein>
<dbReference type="SMART" id="SM00635">
    <property type="entry name" value="BID_2"/>
    <property type="match status" value="2"/>
</dbReference>
<feature type="domain" description="BIG2" evidence="3">
    <location>
        <begin position="920"/>
        <end position="997"/>
    </location>
</feature>
<evidence type="ECO:0000259" key="3">
    <source>
        <dbReference type="SMART" id="SM00635"/>
    </source>
</evidence>
<dbReference type="NCBIfam" id="TIGR04183">
    <property type="entry name" value="Por_Secre_tail"/>
    <property type="match status" value="1"/>
</dbReference>
<feature type="compositionally biased region" description="Acidic residues" evidence="2">
    <location>
        <begin position="609"/>
        <end position="620"/>
    </location>
</feature>
<accession>A0ABU3AC94</accession>
<dbReference type="Gene3D" id="2.60.40.1080">
    <property type="match status" value="2"/>
</dbReference>
<dbReference type="InterPro" id="IPR008964">
    <property type="entry name" value="Invasin/intimin_cell_adhesion"/>
</dbReference>
<keyword evidence="1" id="KW-0732">Signal</keyword>
<dbReference type="Pfam" id="PF16586">
    <property type="entry name" value="DUF5060"/>
    <property type="match status" value="1"/>
</dbReference>
<dbReference type="SUPFAM" id="SSF49373">
    <property type="entry name" value="Invasin/intimin cell-adhesion fragments"/>
    <property type="match status" value="2"/>
</dbReference>
<dbReference type="EMBL" id="JAVRHR010000002">
    <property type="protein sequence ID" value="MDT0607806.1"/>
    <property type="molecule type" value="Genomic_DNA"/>
</dbReference>
<dbReference type="Proteomes" id="UP001255246">
    <property type="component" value="Unassembled WGS sequence"/>
</dbReference>
<sequence length="1085" mass="118353">MKILTPHLTVILMLFFCNIITSQSTISGELKKWHTVTLSFNGPMVTETDDTNPFLEYRLNVTFTSPSGKTWLVPGFYAADGNAAQSSSSSGNVWQVRFTPNETGSWSYSSSFRTGNNIAVSLDNNAGSPTFFDGDSGNFSISASNKNIPDNRAKGRLNYIGEHYLQFEETNEYFIKAGSDSPENMLAFGDFDNTKNSKNWSPHIGDWQTGNPTWGNEKGKGLIGAINYLSNKGMNAFSFLTMNVKGDGKDVWPWIAANNGDFDGDSGNDANNRLRYDVSKLEQWEILFSHADAKGMFLHFKTQETENDQLLDGGELGTQRKLYYRELIARFGHHLVLNWNMGEENTQTDNQRKEMAEFFKDLDPYGHHIVIHTYPNQQNQVYNPLLGNASEYTGPSIQSGINNIHNDVKKWVIDSRNSGKKWVVANDEQGGAQVGVAADANYSGDKGSQGDNRNDVRDKVLWGTLMAGGSGVEYYFGYGTGETDLTAQDFRSRDTKWSDAKIAIDFFKENIPFWEMQSDDGLTSDNNDYCFVKDGEVYLVYLPDGGSANLDLSNVNGTFSIKWFDPRNGGNLNDGSVTEITGGGNKSIGNPPSNDSSDWTVLIEKTSDDGDGNDDSDMGDNSDGNCNVDYVENDGLVVIEVENLEVGNGWVEKNSISGFSGTSYLEWEGGDNFNSPGIGLITTQIQINSPGTYLFRWRSKVGEGNNSTESNDSWLRFPDADDFFGEKNNGSIVYPNGSGKTPNPNGSSSDGWFKVFLSGTTDWTWSTNTSDNDSHKIYVSFDKPGTYTLEIAGRSNHHLLDRIVLSNDFANATDLSLEESICNENTGGEAVAVSSISLSPENPTITIDDSLELIAEVLPANATNKAITWSSGDGTIAIVNDDGTVTGVSEGTVTITVTTEDGSFTSESLVTVISGMEAVAVSSISLSPENPTIAIDASLELIAEVLPANATNKAVSWSSDDETIATVDDNGTVTGVSEGTVTIIVTTEDGNFVSESFIAIITNDIAEGVKVYPNPALSNTNVNIVGIENGTYEMALYSLSGSLVLQKTIEIKGNYNISLNNLTEGLYLLNLRNIDNLYVEKIFIR</sequence>
<keyword evidence="5" id="KW-1185">Reference proteome</keyword>
<evidence type="ECO:0000256" key="2">
    <source>
        <dbReference type="SAM" id="MobiDB-lite"/>
    </source>
</evidence>
<dbReference type="InterPro" id="IPR032260">
    <property type="entry name" value="DUF5060"/>
</dbReference>
<dbReference type="Pfam" id="PF12904">
    <property type="entry name" value="Collagen_bind_2"/>
    <property type="match status" value="1"/>
</dbReference>
<dbReference type="InterPro" id="IPR026444">
    <property type="entry name" value="Secre_tail"/>
</dbReference>
<feature type="domain" description="BIG2" evidence="3">
    <location>
        <begin position="832"/>
        <end position="909"/>
    </location>
</feature>
<dbReference type="Gene3D" id="3.20.20.80">
    <property type="entry name" value="Glycosidases"/>
    <property type="match status" value="1"/>
</dbReference>
<evidence type="ECO:0000256" key="1">
    <source>
        <dbReference type="ARBA" id="ARBA00022729"/>
    </source>
</evidence>
<name>A0ABU3AC94_9FLAO</name>
<comment type="caution">
    <text evidence="4">The sequence shown here is derived from an EMBL/GenBank/DDBJ whole genome shotgun (WGS) entry which is preliminary data.</text>
</comment>
<organism evidence="4 5">
    <name type="scientific">Croceitalea rosinachiae</name>
    <dbReference type="NCBI Taxonomy" id="3075596"/>
    <lineage>
        <taxon>Bacteria</taxon>
        <taxon>Pseudomonadati</taxon>
        <taxon>Bacteroidota</taxon>
        <taxon>Flavobacteriia</taxon>
        <taxon>Flavobacteriales</taxon>
        <taxon>Flavobacteriaceae</taxon>
        <taxon>Croceitalea</taxon>
    </lineage>
</organism>
<proteinExistence type="predicted"/>
<dbReference type="Pfam" id="PF18962">
    <property type="entry name" value="Por_Secre_tail"/>
    <property type="match status" value="1"/>
</dbReference>